<keyword evidence="2" id="KW-1185">Reference proteome</keyword>
<evidence type="ECO:0000313" key="1">
    <source>
        <dbReference type="EMBL" id="KAH7959521.1"/>
    </source>
</evidence>
<evidence type="ECO:0000313" key="2">
    <source>
        <dbReference type="Proteomes" id="UP000821865"/>
    </source>
</evidence>
<accession>A0ACB8D582</accession>
<gene>
    <name evidence="1" type="ORF">HPB49_011593</name>
</gene>
<dbReference type="Proteomes" id="UP000821865">
    <property type="component" value="Chromosome 3"/>
</dbReference>
<name>A0ACB8D582_DERSI</name>
<dbReference type="EMBL" id="CM023472">
    <property type="protein sequence ID" value="KAH7959521.1"/>
    <property type="molecule type" value="Genomic_DNA"/>
</dbReference>
<reference evidence="1" key="1">
    <citation type="submission" date="2020-05" db="EMBL/GenBank/DDBJ databases">
        <title>Large-scale comparative analyses of tick genomes elucidate their genetic diversity and vector capacities.</title>
        <authorList>
            <person name="Jia N."/>
            <person name="Wang J."/>
            <person name="Shi W."/>
            <person name="Du L."/>
            <person name="Sun Y."/>
            <person name="Zhan W."/>
            <person name="Jiang J."/>
            <person name="Wang Q."/>
            <person name="Zhang B."/>
            <person name="Ji P."/>
            <person name="Sakyi L.B."/>
            <person name="Cui X."/>
            <person name="Yuan T."/>
            <person name="Jiang B."/>
            <person name="Yang W."/>
            <person name="Lam T.T.-Y."/>
            <person name="Chang Q."/>
            <person name="Ding S."/>
            <person name="Wang X."/>
            <person name="Zhu J."/>
            <person name="Ruan X."/>
            <person name="Zhao L."/>
            <person name="Wei J."/>
            <person name="Que T."/>
            <person name="Du C."/>
            <person name="Cheng J."/>
            <person name="Dai P."/>
            <person name="Han X."/>
            <person name="Huang E."/>
            <person name="Gao Y."/>
            <person name="Liu J."/>
            <person name="Shao H."/>
            <person name="Ye R."/>
            <person name="Li L."/>
            <person name="Wei W."/>
            <person name="Wang X."/>
            <person name="Wang C."/>
            <person name="Yang T."/>
            <person name="Huo Q."/>
            <person name="Li W."/>
            <person name="Guo W."/>
            <person name="Chen H."/>
            <person name="Zhou L."/>
            <person name="Ni X."/>
            <person name="Tian J."/>
            <person name="Zhou Y."/>
            <person name="Sheng Y."/>
            <person name="Liu T."/>
            <person name="Pan Y."/>
            <person name="Xia L."/>
            <person name="Li J."/>
            <person name="Zhao F."/>
            <person name="Cao W."/>
        </authorList>
    </citation>
    <scope>NUCLEOTIDE SEQUENCE</scope>
    <source>
        <strain evidence="1">Dsil-2018</strain>
    </source>
</reference>
<protein>
    <submittedName>
        <fullName evidence="1">Uncharacterized protein</fullName>
    </submittedName>
</protein>
<proteinExistence type="predicted"/>
<comment type="caution">
    <text evidence="1">The sequence shown here is derived from an EMBL/GenBank/DDBJ whole genome shotgun (WGS) entry which is preliminary data.</text>
</comment>
<sequence>MSVQLMGDISPDEITEEAGWKTAGARRSRPRNRWENLTHDIDARTDNLGTSQQGTKPKYIKGKVIKAGRMPRLPKDEIKIVVRPQGGLDLVKVRAPTVTTAIFAAAGGKAVGVPGELRGYDALLSKFGNLKLLKHHFNYTIDLAKRGILVSQCLADAVREKQENIKSSPELNSCRPTHPLARFVLAASRLRLLCFADRRADADTCPPDKVACLQCPNGSPCLPYRFS</sequence>
<organism evidence="1 2">
    <name type="scientific">Dermacentor silvarum</name>
    <name type="common">Tick</name>
    <dbReference type="NCBI Taxonomy" id="543639"/>
    <lineage>
        <taxon>Eukaryota</taxon>
        <taxon>Metazoa</taxon>
        <taxon>Ecdysozoa</taxon>
        <taxon>Arthropoda</taxon>
        <taxon>Chelicerata</taxon>
        <taxon>Arachnida</taxon>
        <taxon>Acari</taxon>
        <taxon>Parasitiformes</taxon>
        <taxon>Ixodida</taxon>
        <taxon>Ixodoidea</taxon>
        <taxon>Ixodidae</taxon>
        <taxon>Rhipicephalinae</taxon>
        <taxon>Dermacentor</taxon>
    </lineage>
</organism>